<accession>Q2YZI7</accession>
<feature type="transmembrane region" description="Helical" evidence="1">
    <location>
        <begin position="31"/>
        <end position="54"/>
    </location>
</feature>
<protein>
    <submittedName>
        <fullName evidence="2">Uncharacterized protein</fullName>
    </submittedName>
</protein>
<evidence type="ECO:0000313" key="2">
    <source>
        <dbReference type="EMBL" id="CAI78801.1"/>
    </source>
</evidence>
<dbReference type="AlphaFoldDB" id="Q2YZI7"/>
<organism evidence="2">
    <name type="scientific">uncultured Campylobacterota bacterium</name>
    <dbReference type="NCBI Taxonomy" id="120858"/>
    <lineage>
        <taxon>Bacteria</taxon>
        <taxon>Pseudomonadati</taxon>
        <taxon>Campylobacterota</taxon>
        <taxon>environmental samples</taxon>
    </lineage>
</organism>
<keyword evidence="1" id="KW-0472">Membrane</keyword>
<evidence type="ECO:0000256" key="1">
    <source>
        <dbReference type="SAM" id="Phobius"/>
    </source>
</evidence>
<proteinExistence type="predicted"/>
<dbReference type="EMBL" id="AJ937769">
    <property type="protein sequence ID" value="CAI78801.1"/>
    <property type="molecule type" value="Genomic_DNA"/>
</dbReference>
<keyword evidence="1" id="KW-0812">Transmembrane</keyword>
<sequence>MAKKVPSLMLNLKASFVGFIFAFYMPEVLKISALSFILSMIVLEYNIIAPMLIYKRVLKTKPDFDMNAFA</sequence>
<keyword evidence="1" id="KW-1133">Transmembrane helix</keyword>
<reference evidence="2" key="1">
    <citation type="journal article" date="2005" name="Environ. Microbiol.">
        <title>Lateral gene transfer and phylogenetic assignment of environmental fosmid clones.</title>
        <authorList>
            <person name="Nesbo C.L."/>
            <person name="Boucher Y."/>
            <person name="Dlutek M."/>
            <person name="Doolittle F.W."/>
        </authorList>
    </citation>
    <scope>NUCLEOTIDE SEQUENCE</scope>
</reference>
<name>Q2YZI7_9BACT</name>
<feature type="transmembrane region" description="Helical" evidence="1">
    <location>
        <begin position="7"/>
        <end position="25"/>
    </location>
</feature>